<dbReference type="Proteomes" id="UP001497453">
    <property type="component" value="Chromosome 1"/>
</dbReference>
<dbReference type="EMBL" id="OZ037944">
    <property type="protein sequence ID" value="CAL1697285.1"/>
    <property type="molecule type" value="Genomic_DNA"/>
</dbReference>
<keyword evidence="2" id="KW-1185">Reference proteome</keyword>
<proteinExistence type="predicted"/>
<reference evidence="2" key="1">
    <citation type="submission" date="2024-04" db="EMBL/GenBank/DDBJ databases">
        <authorList>
            <person name="Shaw F."/>
            <person name="Minotto A."/>
        </authorList>
    </citation>
    <scope>NUCLEOTIDE SEQUENCE [LARGE SCALE GENOMIC DNA]</scope>
</reference>
<accession>A0ABP1CNP3</accession>
<name>A0ABP1CNP3_9APHY</name>
<protein>
    <submittedName>
        <fullName evidence="1">Uncharacterized protein</fullName>
    </submittedName>
</protein>
<evidence type="ECO:0000313" key="2">
    <source>
        <dbReference type="Proteomes" id="UP001497453"/>
    </source>
</evidence>
<gene>
    <name evidence="1" type="ORF">GFSPODELE1_LOCUS1576</name>
</gene>
<organism evidence="1 2">
    <name type="scientific">Somion occarium</name>
    <dbReference type="NCBI Taxonomy" id="3059160"/>
    <lineage>
        <taxon>Eukaryota</taxon>
        <taxon>Fungi</taxon>
        <taxon>Dikarya</taxon>
        <taxon>Basidiomycota</taxon>
        <taxon>Agaricomycotina</taxon>
        <taxon>Agaricomycetes</taxon>
        <taxon>Polyporales</taxon>
        <taxon>Cerrenaceae</taxon>
        <taxon>Somion</taxon>
    </lineage>
</organism>
<evidence type="ECO:0000313" key="1">
    <source>
        <dbReference type="EMBL" id="CAL1697285.1"/>
    </source>
</evidence>
<sequence>MSDCFGVDGEWPFVWDRLSMKGDDKPECSGEISRETGGGVMDLSEPFAREEESRLVSLSLFLGDGVRLEETNASA</sequence>